<dbReference type="RefSeq" id="WP_407031241.1">
    <property type="nucleotide sequence ID" value="NZ_JAQGEF010000008.1"/>
</dbReference>
<dbReference type="Proteomes" id="UP001210231">
    <property type="component" value="Unassembled WGS sequence"/>
</dbReference>
<sequence length="47" mass="5668">MAEYFLPHFGKLQTDNLEEYYDADIEFNGNEIQIDLNFEKKRLTLKL</sequence>
<comment type="caution">
    <text evidence="1">The sequence shown here is derived from an EMBL/GenBank/DDBJ whole genome shotgun (WGS) entry which is preliminary data.</text>
</comment>
<reference evidence="1 2" key="1">
    <citation type="submission" date="2022-12" db="EMBL/GenBank/DDBJ databases">
        <title>Chitinophagaceae gen. sp. nov., a new member of the family Chitinophagaceae, isolated from soil in a chemical factory.</title>
        <authorList>
            <person name="Ke Z."/>
        </authorList>
    </citation>
    <scope>NUCLEOTIDE SEQUENCE [LARGE SCALE GENOMIC DNA]</scope>
    <source>
        <strain evidence="1 2">LY-5</strain>
    </source>
</reference>
<gene>
    <name evidence="1" type="ORF">O3P16_08865</name>
</gene>
<dbReference type="EMBL" id="JAQGEF010000008">
    <property type="protein sequence ID" value="MDA3614917.1"/>
    <property type="molecule type" value="Genomic_DNA"/>
</dbReference>
<proteinExistence type="predicted"/>
<keyword evidence="2" id="KW-1185">Reference proteome</keyword>
<accession>A0ABT4UJA7</accession>
<organism evidence="1 2">
    <name type="scientific">Polluticaenibacter yanchengensis</name>
    <dbReference type="NCBI Taxonomy" id="3014562"/>
    <lineage>
        <taxon>Bacteria</taxon>
        <taxon>Pseudomonadati</taxon>
        <taxon>Bacteroidota</taxon>
        <taxon>Chitinophagia</taxon>
        <taxon>Chitinophagales</taxon>
        <taxon>Chitinophagaceae</taxon>
        <taxon>Polluticaenibacter</taxon>
    </lineage>
</organism>
<protein>
    <submittedName>
        <fullName evidence="1">Uncharacterized protein</fullName>
    </submittedName>
</protein>
<evidence type="ECO:0000313" key="1">
    <source>
        <dbReference type="EMBL" id="MDA3614917.1"/>
    </source>
</evidence>
<evidence type="ECO:0000313" key="2">
    <source>
        <dbReference type="Proteomes" id="UP001210231"/>
    </source>
</evidence>
<name>A0ABT4UJA7_9BACT</name>